<keyword evidence="1" id="KW-0472">Membrane</keyword>
<organism evidence="2 3">
    <name type="scientific">Anaerosacchariphilus polymeriproducens</name>
    <dbReference type="NCBI Taxonomy" id="1812858"/>
    <lineage>
        <taxon>Bacteria</taxon>
        <taxon>Bacillati</taxon>
        <taxon>Bacillota</taxon>
        <taxon>Clostridia</taxon>
        <taxon>Lachnospirales</taxon>
        <taxon>Lachnospiraceae</taxon>
        <taxon>Anaerosacchariphilus</taxon>
    </lineage>
</organism>
<feature type="transmembrane region" description="Helical" evidence="1">
    <location>
        <begin position="135"/>
        <end position="153"/>
    </location>
</feature>
<keyword evidence="1" id="KW-0812">Transmembrane</keyword>
<accession>A0A371AYV2</accession>
<dbReference type="OrthoDB" id="1779993at2"/>
<dbReference type="RefSeq" id="WP_115480649.1">
    <property type="nucleotide sequence ID" value="NZ_QRCT01000011.1"/>
</dbReference>
<dbReference type="Proteomes" id="UP000255036">
    <property type="component" value="Unassembled WGS sequence"/>
</dbReference>
<feature type="transmembrane region" description="Helical" evidence="1">
    <location>
        <begin position="112"/>
        <end position="129"/>
    </location>
</feature>
<name>A0A371AYV2_9FIRM</name>
<dbReference type="Pfam" id="PF22564">
    <property type="entry name" value="HAAS"/>
    <property type="match status" value="1"/>
</dbReference>
<protein>
    <submittedName>
        <fullName evidence="2">DUF1700 domain-containing protein</fullName>
    </submittedName>
</protein>
<gene>
    <name evidence="2" type="ORF">DWV06_02705</name>
</gene>
<comment type="caution">
    <text evidence="2">The sequence shown here is derived from an EMBL/GenBank/DDBJ whole genome shotgun (WGS) entry which is preliminary data.</text>
</comment>
<reference evidence="2 3" key="1">
    <citation type="submission" date="2018-07" db="EMBL/GenBank/DDBJ databases">
        <title>Anaerosacharophilus polymeroproducens gen. nov. sp. nov., an anaerobic bacterium isolated from salt field.</title>
        <authorList>
            <person name="Kim W."/>
            <person name="Yang S.-H."/>
            <person name="Oh J."/>
            <person name="Lee J.-H."/>
            <person name="Kwon K.K."/>
        </authorList>
    </citation>
    <scope>NUCLEOTIDE SEQUENCE [LARGE SCALE GENOMIC DNA]</scope>
    <source>
        <strain evidence="2 3">MCWD5</strain>
    </source>
</reference>
<dbReference type="AlphaFoldDB" id="A0A371AYV2"/>
<evidence type="ECO:0000256" key="1">
    <source>
        <dbReference type="SAM" id="Phobius"/>
    </source>
</evidence>
<dbReference type="EMBL" id="QRCT01000011">
    <property type="protein sequence ID" value="RDU24775.1"/>
    <property type="molecule type" value="Genomic_DNA"/>
</dbReference>
<keyword evidence="3" id="KW-1185">Reference proteome</keyword>
<sequence>MSKEEFLDELRIALQGEVSQNEISENLEYYDRYIASEIRKGRSIESVMEELGNPRLIARTIIDTHSNVKTSNSDTYYSQDKYTEDNSTGGFQAEYGNNGWDVRFGKFKLNTWYGKLLGVLFVIMCLVVLGLILNLLFPFILMGLAIWFLVVLLNKR</sequence>
<proteinExistence type="predicted"/>
<keyword evidence="1" id="KW-1133">Transmembrane helix</keyword>
<evidence type="ECO:0000313" key="2">
    <source>
        <dbReference type="EMBL" id="RDU24775.1"/>
    </source>
</evidence>
<evidence type="ECO:0000313" key="3">
    <source>
        <dbReference type="Proteomes" id="UP000255036"/>
    </source>
</evidence>